<dbReference type="Proteomes" id="UP000570823">
    <property type="component" value="Unassembled WGS sequence"/>
</dbReference>
<reference evidence="2 3" key="1">
    <citation type="submission" date="2020-06" db="EMBL/GenBank/DDBJ databases">
        <title>Methanofollis fontis sp. nov., a methanogen isolated from marine sediments near a cold seep at Four-Way Closure Ridge offshore southwestern Taiwan.</title>
        <authorList>
            <person name="Chen S.-C."/>
            <person name="Teng N.-H."/>
            <person name="Lin Y.-S."/>
            <person name="Lai M.-C."/>
            <person name="Chen H.-H."/>
            <person name="Wang C.-C."/>
        </authorList>
    </citation>
    <scope>NUCLEOTIDE SEQUENCE [LARGE SCALE GENOMIC DNA]</scope>
    <source>
        <strain evidence="2 3">DSM 2702</strain>
    </source>
</reference>
<name>A0A7K4HQD1_9EURY</name>
<keyword evidence="3" id="KW-1185">Reference proteome</keyword>
<feature type="transmembrane region" description="Helical" evidence="1">
    <location>
        <begin position="143"/>
        <end position="163"/>
    </location>
</feature>
<gene>
    <name evidence="2" type="ORF">HWN36_07310</name>
</gene>
<feature type="transmembrane region" description="Helical" evidence="1">
    <location>
        <begin position="109"/>
        <end position="128"/>
    </location>
</feature>
<organism evidence="2 3">
    <name type="scientific">Methanofollis tationis</name>
    <dbReference type="NCBI Taxonomy" id="81417"/>
    <lineage>
        <taxon>Archaea</taxon>
        <taxon>Methanobacteriati</taxon>
        <taxon>Methanobacteriota</taxon>
        <taxon>Stenosarchaea group</taxon>
        <taxon>Methanomicrobia</taxon>
        <taxon>Methanomicrobiales</taxon>
        <taxon>Methanomicrobiaceae</taxon>
        <taxon>Methanofollis</taxon>
    </lineage>
</organism>
<keyword evidence="1" id="KW-0472">Membrane</keyword>
<sequence>MTELVSHYRVEGGTTLVEMTLSSVAQFFNSFDPAPFYEKELDRDAVDYILAAVSDLPPETPMKIVIYLPPASATEENARMMERAVRAHFTYLVRNGNRQMRLRFREGRINMAIGLLFLFVCLSAHHFLTPWTANGFAAVIRESFIIIGWVALWEPVQFFLYGWHPARRMRLVYLKVIGMPVEVRAVAGDSVHP</sequence>
<evidence type="ECO:0000313" key="2">
    <source>
        <dbReference type="EMBL" id="NVO67120.1"/>
    </source>
</evidence>
<proteinExistence type="predicted"/>
<protein>
    <submittedName>
        <fullName evidence="2">Uncharacterized protein</fullName>
    </submittedName>
</protein>
<comment type="caution">
    <text evidence="2">The sequence shown here is derived from an EMBL/GenBank/DDBJ whole genome shotgun (WGS) entry which is preliminary data.</text>
</comment>
<keyword evidence="1" id="KW-0812">Transmembrane</keyword>
<dbReference type="AlphaFoldDB" id="A0A7K4HQD1"/>
<dbReference type="EMBL" id="JABXWR010000001">
    <property type="protein sequence ID" value="NVO67120.1"/>
    <property type="molecule type" value="Genomic_DNA"/>
</dbReference>
<accession>A0A7K4HQD1</accession>
<dbReference type="RefSeq" id="WP_176788746.1">
    <property type="nucleotide sequence ID" value="NZ_JABXWR010000001.1"/>
</dbReference>
<evidence type="ECO:0000256" key="1">
    <source>
        <dbReference type="SAM" id="Phobius"/>
    </source>
</evidence>
<dbReference type="OrthoDB" id="107767at2157"/>
<evidence type="ECO:0000313" key="3">
    <source>
        <dbReference type="Proteomes" id="UP000570823"/>
    </source>
</evidence>
<keyword evidence="1" id="KW-1133">Transmembrane helix</keyword>